<sequence length="121" mass="13202">MSFSASVQFDAQGGLTLSFSAPSGSKLLSLGPFRSVCRLEEAVARLLLSARAGAPFVIGSNDGLLFLSASNHRWRLPVSHHDASLHLAHWATALPMLWLADQRPHERRRFDLSGPLARLMA</sequence>
<accession>A0ABW7H4W3</accession>
<name>A0ABW7H4W3_9BURK</name>
<evidence type="ECO:0000313" key="1">
    <source>
        <dbReference type="EMBL" id="MFG6469276.1"/>
    </source>
</evidence>
<keyword evidence="2" id="KW-1185">Reference proteome</keyword>
<dbReference type="EMBL" id="JBIGIB010000009">
    <property type="protein sequence ID" value="MFG6469276.1"/>
    <property type="molecule type" value="Genomic_DNA"/>
</dbReference>
<proteinExistence type="predicted"/>
<evidence type="ECO:0000313" key="2">
    <source>
        <dbReference type="Proteomes" id="UP001606303"/>
    </source>
</evidence>
<gene>
    <name evidence="1" type="ORF">ACG01O_21845</name>
</gene>
<organism evidence="1 2">
    <name type="scientific">Pelomonas baiyunensis</name>
    <dbReference type="NCBI Taxonomy" id="3299026"/>
    <lineage>
        <taxon>Bacteria</taxon>
        <taxon>Pseudomonadati</taxon>
        <taxon>Pseudomonadota</taxon>
        <taxon>Betaproteobacteria</taxon>
        <taxon>Burkholderiales</taxon>
        <taxon>Sphaerotilaceae</taxon>
        <taxon>Roseateles</taxon>
    </lineage>
</organism>
<protein>
    <submittedName>
        <fullName evidence="1">Uncharacterized protein</fullName>
    </submittedName>
</protein>
<dbReference type="RefSeq" id="WP_394387700.1">
    <property type="nucleotide sequence ID" value="NZ_JBIGIB010000009.1"/>
</dbReference>
<comment type="caution">
    <text evidence="1">The sequence shown here is derived from an EMBL/GenBank/DDBJ whole genome shotgun (WGS) entry which is preliminary data.</text>
</comment>
<dbReference type="Proteomes" id="UP001606303">
    <property type="component" value="Unassembled WGS sequence"/>
</dbReference>
<reference evidence="1 2" key="1">
    <citation type="submission" date="2024-08" db="EMBL/GenBank/DDBJ databases">
        <authorList>
            <person name="Lu H."/>
        </authorList>
    </citation>
    <scope>NUCLEOTIDE SEQUENCE [LARGE SCALE GENOMIC DNA]</scope>
    <source>
        <strain evidence="1 2">BYS87W</strain>
    </source>
</reference>